<dbReference type="AlphaFoldDB" id="A0A0K2Y2K9"/>
<evidence type="ECO:0000313" key="2">
    <source>
        <dbReference type="EMBL" id="CRG98304.1"/>
    </source>
</evidence>
<organism evidence="2">
    <name type="scientific">Clostridium perfringens</name>
    <dbReference type="NCBI Taxonomy" id="1502"/>
    <lineage>
        <taxon>Bacteria</taxon>
        <taxon>Bacillati</taxon>
        <taxon>Bacillota</taxon>
        <taxon>Clostridia</taxon>
        <taxon>Eubacteriales</taxon>
        <taxon>Clostridiaceae</taxon>
        <taxon>Clostridium</taxon>
    </lineage>
</organism>
<keyword evidence="1" id="KW-1133">Transmembrane helix</keyword>
<evidence type="ECO:0000256" key="1">
    <source>
        <dbReference type="SAM" id="Phobius"/>
    </source>
</evidence>
<gene>
    <name evidence="2" type="primary">tpeE</name>
    <name evidence="3" type="ORF">I9063_003059</name>
    <name evidence="4" type="ORF">JJB78_16270</name>
</gene>
<reference evidence="3" key="3">
    <citation type="journal article" date="2018" name="Genome Biol.">
        <title>SKESA: strategic k-mer extension for scrupulous assemblies.</title>
        <authorList>
            <person name="Souvorov A."/>
            <person name="Agarwala R."/>
            <person name="Lipman D.J."/>
        </authorList>
    </citation>
    <scope>NUCLEOTIDE SEQUENCE</scope>
    <source>
        <strain evidence="3">C25</strain>
    </source>
</reference>
<sequence length="65" mass="7731">MDSELFKIIATQGAFALLFSYLLFYILKENSKREENYQNIIKEFTELLQIIKNDVEDIKNKLNNN</sequence>
<dbReference type="EMBL" id="JAENRE010000015">
    <property type="protein sequence ID" value="MBO3418023.1"/>
    <property type="molecule type" value="Genomic_DNA"/>
</dbReference>
<dbReference type="EMBL" id="DACTBT010000033">
    <property type="protein sequence ID" value="HAT4299645.1"/>
    <property type="molecule type" value="Genomic_DNA"/>
</dbReference>
<proteinExistence type="predicted"/>
<dbReference type="Pfam" id="PF10960">
    <property type="entry name" value="Holin_BhlA"/>
    <property type="match status" value="1"/>
</dbReference>
<dbReference type="RefSeq" id="WP_057232293.1">
    <property type="nucleotide sequence ID" value="NZ_CATNZR010000115.1"/>
</dbReference>
<evidence type="ECO:0000313" key="3">
    <source>
        <dbReference type="EMBL" id="HAT4299645.1"/>
    </source>
</evidence>
<keyword evidence="1" id="KW-0472">Membrane</keyword>
<dbReference type="SMR" id="A0A0K2Y2K9"/>
<dbReference type="Proteomes" id="UP000855421">
    <property type="component" value="Unassembled WGS sequence"/>
</dbReference>
<reference evidence="2" key="1">
    <citation type="submission" date="2015-03" db="EMBL/GenBank/DDBJ databases">
        <authorList>
            <person name="Murphy D."/>
        </authorList>
    </citation>
    <scope>NUCLEOTIDE SEQUENCE</scope>
    <source>
        <strain evidence="2">JIR12708</strain>
        <plasmid evidence="2">pJIR4150</plasmid>
    </source>
</reference>
<feature type="transmembrane region" description="Helical" evidence="1">
    <location>
        <begin position="6"/>
        <end position="27"/>
    </location>
</feature>
<reference evidence="4 5" key="5">
    <citation type="submission" date="2020-12" db="EMBL/GenBank/DDBJ databases">
        <title>Comparative genomics of Clostridium perfringens reveals patterns of host-associated phylogenetic clades and virulence factors.</title>
        <authorList>
            <person name="Smith A.H."/>
            <person name="Geier R."/>
        </authorList>
    </citation>
    <scope>NUCLEOTIDE SEQUENCE [LARGE SCALE GENOMIC DNA]</scope>
    <source>
        <strain evidence="4 5">CHD15829P</strain>
    </source>
</reference>
<protein>
    <submittedName>
        <fullName evidence="3">Bacteriocin</fullName>
    </submittedName>
    <submittedName>
        <fullName evidence="2">UviB-like holin</fullName>
    </submittedName>
</protein>
<accession>A0A0K2Y2K9</accession>
<reference evidence="3" key="4">
    <citation type="submission" date="2020-07" db="EMBL/GenBank/DDBJ databases">
        <authorList>
            <consortium name="NCBI Pathogen Detection Project"/>
        </authorList>
    </citation>
    <scope>NUCLEOTIDE SEQUENCE</scope>
    <source>
        <strain evidence="3">C25</strain>
    </source>
</reference>
<keyword evidence="2" id="KW-0614">Plasmid</keyword>
<geneLocation type="plasmid" evidence="2">
    <name>pJIR4150</name>
</geneLocation>
<dbReference type="InterPro" id="IPR024405">
    <property type="entry name" value="Phage_BhlA/UviB"/>
</dbReference>
<evidence type="ECO:0000313" key="5">
    <source>
        <dbReference type="Proteomes" id="UP000668358"/>
    </source>
</evidence>
<dbReference type="EMBL" id="LN835295">
    <property type="protein sequence ID" value="CRG98304.1"/>
    <property type="molecule type" value="Genomic_DNA"/>
</dbReference>
<dbReference type="Proteomes" id="UP000668358">
    <property type="component" value="Unassembled WGS sequence"/>
</dbReference>
<reference evidence="2" key="2">
    <citation type="submission" date="2015-09" db="EMBL/GenBank/DDBJ databases">
        <title>Functional analysis of a bacitracin resistant determinant located on ICECp1, a novel Tn916-like element from a conjugative plasmid in Clostridium perfringens.</title>
        <authorList>
            <person name="Han X."/>
            <person name="Du X.-D."/>
            <person name="Southey L."/>
            <person name="Bulach D.M."/>
            <person name="Seemann T."/>
            <person name="Yan X.-X."/>
            <person name="Bannam T.L."/>
            <person name="Rood J.I."/>
        </authorList>
    </citation>
    <scope>NUCLEOTIDE SEQUENCE [LARGE SCALE GENOMIC DNA]</scope>
    <source>
        <strain evidence="2">JIR12708</strain>
        <plasmid evidence="2">pJIR4150</plasmid>
    </source>
</reference>
<keyword evidence="1" id="KW-0812">Transmembrane</keyword>
<name>A0A0K2Y2K9_CLOPF</name>
<evidence type="ECO:0000313" key="4">
    <source>
        <dbReference type="EMBL" id="MBO3418023.1"/>
    </source>
</evidence>